<sequence length="584" mass="66002">MNRFCRDFAALKTDVRPKYKTVRRDAYAVDRGAVKLLRKCHGFTTTLRPSHEIERMSNRLLLNLAEPWRGDLEAPLTDEEKKQRILGQNLEKFTTTEEHWRDVTQGEGDVKNFRYFVDAVSTGNGPTILVAHEVDHVHYDGARSVDTKTFCAPGFNVKRPAVEQLKAGHILQWVLRAAPLDVTLCVGFHAAGQLKKAAFIHPDTIMDNDEKIRRNYNAARAKADDFFRQLKDLVPGEPFFKVTLRSGCQTATPLQCTIIRRADYVVKNGEMFVGDGALATTLRPLEEIQKSIETGVNLFENWEEYTPDETNRVGAIHRLKFLLTMLAFGTAVAFETAVAFCGAGDYSKILLHLIREWKQAQRPDYFRELEIFVVRLGDRLLLNLAEPVGRQDDIWKKKMSCGNKFEQVGSIGAIEDTDKSSVKAFQYFVDEVKTRDGPAVLLAHEVDQIGYDGRSSVNMKTVNVAWFDARKPLQDQLKGMHVFSWLLRNAPLGVKLLVGQHSAAGVLENVALIDPEEIMAADIRRDYDSARKLMDEFLQQLSGDKAPKSTCFKVTIRQEDWCAVPLKVGRAMCTFSSIDGLMQK</sequence>
<evidence type="ECO:0000313" key="1">
    <source>
        <dbReference type="EMBL" id="CAJ0573287.1"/>
    </source>
</evidence>
<organism evidence="1 2">
    <name type="scientific">Mesorhabditis spiculigera</name>
    <dbReference type="NCBI Taxonomy" id="96644"/>
    <lineage>
        <taxon>Eukaryota</taxon>
        <taxon>Metazoa</taxon>
        <taxon>Ecdysozoa</taxon>
        <taxon>Nematoda</taxon>
        <taxon>Chromadorea</taxon>
        <taxon>Rhabditida</taxon>
        <taxon>Rhabditina</taxon>
        <taxon>Rhabditomorpha</taxon>
        <taxon>Rhabditoidea</taxon>
        <taxon>Rhabditidae</taxon>
        <taxon>Mesorhabditinae</taxon>
        <taxon>Mesorhabditis</taxon>
    </lineage>
</organism>
<dbReference type="AlphaFoldDB" id="A0AA36CSB0"/>
<name>A0AA36CSB0_9BILA</name>
<feature type="non-terminal residue" evidence="1">
    <location>
        <position position="584"/>
    </location>
</feature>
<proteinExistence type="predicted"/>
<keyword evidence="2" id="KW-1185">Reference proteome</keyword>
<accession>A0AA36CSB0</accession>
<gene>
    <name evidence="1" type="ORF">MSPICULIGERA_LOCUS11649</name>
</gene>
<dbReference type="EMBL" id="CATQJA010002617">
    <property type="protein sequence ID" value="CAJ0573287.1"/>
    <property type="molecule type" value="Genomic_DNA"/>
</dbReference>
<evidence type="ECO:0000313" key="2">
    <source>
        <dbReference type="Proteomes" id="UP001177023"/>
    </source>
</evidence>
<dbReference type="Proteomes" id="UP001177023">
    <property type="component" value="Unassembled WGS sequence"/>
</dbReference>
<protein>
    <submittedName>
        <fullName evidence="1">Uncharacterized protein</fullName>
    </submittedName>
</protein>
<reference evidence="1" key="1">
    <citation type="submission" date="2023-06" db="EMBL/GenBank/DDBJ databases">
        <authorList>
            <person name="Delattre M."/>
        </authorList>
    </citation>
    <scope>NUCLEOTIDE SEQUENCE</scope>
    <source>
        <strain evidence="1">AF72</strain>
    </source>
</reference>
<comment type="caution">
    <text evidence="1">The sequence shown here is derived from an EMBL/GenBank/DDBJ whole genome shotgun (WGS) entry which is preliminary data.</text>
</comment>